<dbReference type="InterPro" id="IPR028978">
    <property type="entry name" value="Chorismate_lyase_/UTRA_dom_sf"/>
</dbReference>
<dbReference type="Proteomes" id="UP000295030">
    <property type="component" value="Unassembled WGS sequence"/>
</dbReference>
<evidence type="ECO:0000313" key="6">
    <source>
        <dbReference type="Proteomes" id="UP000295030"/>
    </source>
</evidence>
<dbReference type="SUPFAM" id="SSF46785">
    <property type="entry name" value="Winged helix' DNA-binding domain"/>
    <property type="match status" value="1"/>
</dbReference>
<sequence>MSLTADQDNGLPLYQSVRQQLRADLEQGRWKPGDMLPTEAELARHFGLSVGTIRQAVLALVREGLLTRTPGRGTFVARFDTRGGFGRFFRFRDEANSPMEPSVRHLDTTLIEDGDPDIAARLQSPPGTPIYRVRRMLLGNGEPISLNISYLDSTAYPGLETLSLDDQRLYTVLERRHGVLVLRAEEDLRAGLPEESEATLLGISLSTPVMIVERTAYGHRGSVIEWRRTIGRSDKFRYHISLP</sequence>
<evidence type="ECO:0000259" key="4">
    <source>
        <dbReference type="PROSITE" id="PS50949"/>
    </source>
</evidence>
<name>A0A4R1I4Z4_ANCAQ</name>
<keyword evidence="1" id="KW-0805">Transcription regulation</keyword>
<evidence type="ECO:0000256" key="2">
    <source>
        <dbReference type="ARBA" id="ARBA00023125"/>
    </source>
</evidence>
<dbReference type="EMBL" id="SMFY01000001">
    <property type="protein sequence ID" value="TCK30404.1"/>
    <property type="molecule type" value="Genomic_DNA"/>
</dbReference>
<dbReference type="PROSITE" id="PS50949">
    <property type="entry name" value="HTH_GNTR"/>
    <property type="match status" value="1"/>
</dbReference>
<dbReference type="OrthoDB" id="7173258at2"/>
<proteinExistence type="predicted"/>
<dbReference type="PANTHER" id="PTHR44846">
    <property type="entry name" value="MANNOSYL-D-GLYCERATE TRANSPORT/METABOLISM SYSTEM REPRESSOR MNGR-RELATED"/>
    <property type="match status" value="1"/>
</dbReference>
<organism evidence="5 6">
    <name type="scientific">Ancylobacter aquaticus</name>
    <dbReference type="NCBI Taxonomy" id="100"/>
    <lineage>
        <taxon>Bacteria</taxon>
        <taxon>Pseudomonadati</taxon>
        <taxon>Pseudomonadota</taxon>
        <taxon>Alphaproteobacteria</taxon>
        <taxon>Hyphomicrobiales</taxon>
        <taxon>Xanthobacteraceae</taxon>
        <taxon>Ancylobacter</taxon>
    </lineage>
</organism>
<dbReference type="PANTHER" id="PTHR44846:SF1">
    <property type="entry name" value="MANNOSYL-D-GLYCERATE TRANSPORT_METABOLISM SYSTEM REPRESSOR MNGR-RELATED"/>
    <property type="match status" value="1"/>
</dbReference>
<dbReference type="AlphaFoldDB" id="A0A4R1I4Z4"/>
<gene>
    <name evidence="5" type="ORF">EV667_0492</name>
</gene>
<dbReference type="InterPro" id="IPR036390">
    <property type="entry name" value="WH_DNA-bd_sf"/>
</dbReference>
<dbReference type="GO" id="GO:0003700">
    <property type="term" value="F:DNA-binding transcription factor activity"/>
    <property type="evidence" value="ECO:0007669"/>
    <property type="project" value="InterPro"/>
</dbReference>
<dbReference type="Pfam" id="PF00392">
    <property type="entry name" value="GntR"/>
    <property type="match status" value="1"/>
</dbReference>
<dbReference type="Gene3D" id="3.40.1410.10">
    <property type="entry name" value="Chorismate lyase-like"/>
    <property type="match status" value="1"/>
</dbReference>
<evidence type="ECO:0000256" key="3">
    <source>
        <dbReference type="ARBA" id="ARBA00023163"/>
    </source>
</evidence>
<keyword evidence="6" id="KW-1185">Reference proteome</keyword>
<dbReference type="SMART" id="SM00866">
    <property type="entry name" value="UTRA"/>
    <property type="match status" value="1"/>
</dbReference>
<reference evidence="5 6" key="1">
    <citation type="submission" date="2019-03" db="EMBL/GenBank/DDBJ databases">
        <title>Genomic Encyclopedia of Type Strains, Phase IV (KMG-IV): sequencing the most valuable type-strain genomes for metagenomic binning, comparative biology and taxonomic classification.</title>
        <authorList>
            <person name="Goeker M."/>
        </authorList>
    </citation>
    <scope>NUCLEOTIDE SEQUENCE [LARGE SCALE GENOMIC DNA]</scope>
    <source>
        <strain evidence="5 6">DSM 101</strain>
    </source>
</reference>
<feature type="domain" description="HTH gntR-type" evidence="4">
    <location>
        <begin position="11"/>
        <end position="79"/>
    </location>
</feature>
<accession>A0A4R1I4Z4</accession>
<dbReference type="SUPFAM" id="SSF64288">
    <property type="entry name" value="Chorismate lyase-like"/>
    <property type="match status" value="1"/>
</dbReference>
<dbReference type="CDD" id="cd07377">
    <property type="entry name" value="WHTH_GntR"/>
    <property type="match status" value="1"/>
</dbReference>
<keyword evidence="2" id="KW-0238">DNA-binding</keyword>
<dbReference type="InterPro" id="IPR050679">
    <property type="entry name" value="Bact_HTH_transcr_reg"/>
</dbReference>
<dbReference type="RefSeq" id="WP_131833739.1">
    <property type="nucleotide sequence ID" value="NZ_SMFY01000001.1"/>
</dbReference>
<dbReference type="GO" id="GO:0045892">
    <property type="term" value="P:negative regulation of DNA-templated transcription"/>
    <property type="evidence" value="ECO:0007669"/>
    <property type="project" value="TreeGrafter"/>
</dbReference>
<dbReference type="PRINTS" id="PR00035">
    <property type="entry name" value="HTHGNTR"/>
</dbReference>
<dbReference type="InterPro" id="IPR011663">
    <property type="entry name" value="UTRA"/>
</dbReference>
<evidence type="ECO:0000256" key="1">
    <source>
        <dbReference type="ARBA" id="ARBA00023015"/>
    </source>
</evidence>
<evidence type="ECO:0000313" key="5">
    <source>
        <dbReference type="EMBL" id="TCK30404.1"/>
    </source>
</evidence>
<protein>
    <submittedName>
        <fullName evidence="5">GntR family transcriptional regulator</fullName>
    </submittedName>
</protein>
<dbReference type="InterPro" id="IPR000524">
    <property type="entry name" value="Tscrpt_reg_HTH_GntR"/>
</dbReference>
<dbReference type="GO" id="GO:0003677">
    <property type="term" value="F:DNA binding"/>
    <property type="evidence" value="ECO:0007669"/>
    <property type="project" value="UniProtKB-KW"/>
</dbReference>
<keyword evidence="3" id="KW-0804">Transcription</keyword>
<comment type="caution">
    <text evidence="5">The sequence shown here is derived from an EMBL/GenBank/DDBJ whole genome shotgun (WGS) entry which is preliminary data.</text>
</comment>
<dbReference type="Gene3D" id="1.10.10.10">
    <property type="entry name" value="Winged helix-like DNA-binding domain superfamily/Winged helix DNA-binding domain"/>
    <property type="match status" value="1"/>
</dbReference>
<dbReference type="Pfam" id="PF07702">
    <property type="entry name" value="UTRA"/>
    <property type="match status" value="1"/>
</dbReference>
<dbReference type="InterPro" id="IPR036388">
    <property type="entry name" value="WH-like_DNA-bd_sf"/>
</dbReference>
<dbReference type="SMART" id="SM00345">
    <property type="entry name" value="HTH_GNTR"/>
    <property type="match status" value="1"/>
</dbReference>